<dbReference type="EMBL" id="CM004395">
    <property type="protein sequence ID" value="OAY41112.1"/>
    <property type="molecule type" value="Genomic_DNA"/>
</dbReference>
<gene>
    <name evidence="2" type="ORF">MANES_09G075300</name>
</gene>
<reference evidence="2" key="1">
    <citation type="submission" date="2016-02" db="EMBL/GenBank/DDBJ databases">
        <title>WGS assembly of Manihot esculenta.</title>
        <authorList>
            <person name="Bredeson J.V."/>
            <person name="Prochnik S.E."/>
            <person name="Lyons J.B."/>
            <person name="Schmutz J."/>
            <person name="Grimwood J."/>
            <person name="Vrebalov J."/>
            <person name="Bart R.S."/>
            <person name="Amuge T."/>
            <person name="Ferguson M.E."/>
            <person name="Green R."/>
            <person name="Putnam N."/>
            <person name="Stites J."/>
            <person name="Rounsley S."/>
            <person name="Rokhsar D.S."/>
        </authorList>
    </citation>
    <scope>NUCLEOTIDE SEQUENCE [LARGE SCALE GENOMIC DNA]</scope>
    <source>
        <tissue evidence="2">Leaf</tissue>
    </source>
</reference>
<feature type="compositionally biased region" description="Polar residues" evidence="1">
    <location>
        <begin position="37"/>
        <end position="50"/>
    </location>
</feature>
<name>A0A2C9V8S5_MANES</name>
<dbReference type="AlphaFoldDB" id="A0A2C9V8S5"/>
<protein>
    <submittedName>
        <fullName evidence="2">Uncharacterized protein</fullName>
    </submittedName>
</protein>
<accession>A0A2C9V8S5</accession>
<evidence type="ECO:0000256" key="1">
    <source>
        <dbReference type="SAM" id="MobiDB-lite"/>
    </source>
</evidence>
<sequence>MKDKDEIRKKIGKLTRKGVQMTFALCKGKGHNKKSCPTRSTNEVSVHTII</sequence>
<proteinExistence type="predicted"/>
<evidence type="ECO:0000313" key="2">
    <source>
        <dbReference type="EMBL" id="OAY41112.1"/>
    </source>
</evidence>
<feature type="region of interest" description="Disordered" evidence="1">
    <location>
        <begin position="30"/>
        <end position="50"/>
    </location>
</feature>
<organism evidence="2">
    <name type="scientific">Manihot esculenta</name>
    <name type="common">Cassava</name>
    <name type="synonym">Jatropha manihot</name>
    <dbReference type="NCBI Taxonomy" id="3983"/>
    <lineage>
        <taxon>Eukaryota</taxon>
        <taxon>Viridiplantae</taxon>
        <taxon>Streptophyta</taxon>
        <taxon>Embryophyta</taxon>
        <taxon>Tracheophyta</taxon>
        <taxon>Spermatophyta</taxon>
        <taxon>Magnoliopsida</taxon>
        <taxon>eudicotyledons</taxon>
        <taxon>Gunneridae</taxon>
        <taxon>Pentapetalae</taxon>
        <taxon>rosids</taxon>
        <taxon>fabids</taxon>
        <taxon>Malpighiales</taxon>
        <taxon>Euphorbiaceae</taxon>
        <taxon>Crotonoideae</taxon>
        <taxon>Manihoteae</taxon>
        <taxon>Manihot</taxon>
    </lineage>
</organism>